<evidence type="ECO:0000256" key="11">
    <source>
        <dbReference type="SAM" id="Phobius"/>
    </source>
</evidence>
<evidence type="ECO:0000256" key="4">
    <source>
        <dbReference type="ARBA" id="ARBA00022475"/>
    </source>
</evidence>
<evidence type="ECO:0000313" key="14">
    <source>
        <dbReference type="Proteomes" id="UP000315440"/>
    </source>
</evidence>
<evidence type="ECO:0000256" key="3">
    <source>
        <dbReference type="ARBA" id="ARBA00020042"/>
    </source>
</evidence>
<comment type="similarity">
    <text evidence="2">Belongs to the GSP G family.</text>
</comment>
<keyword evidence="4" id="KW-1003">Cell membrane</keyword>
<dbReference type="InterPro" id="IPR000983">
    <property type="entry name" value="Bac_GSPG_pilin"/>
</dbReference>
<dbReference type="NCBIfam" id="TIGR02532">
    <property type="entry name" value="IV_pilin_GFxxxE"/>
    <property type="match status" value="1"/>
</dbReference>
<evidence type="ECO:0000256" key="9">
    <source>
        <dbReference type="ARBA" id="ARBA00023136"/>
    </source>
</evidence>
<comment type="caution">
    <text evidence="13">The sequence shown here is derived from an EMBL/GenBank/DDBJ whole genome shotgun (WGS) entry which is preliminary data.</text>
</comment>
<organism evidence="13 14">
    <name type="scientific">Pseudobythopirellula maris</name>
    <dbReference type="NCBI Taxonomy" id="2527991"/>
    <lineage>
        <taxon>Bacteria</taxon>
        <taxon>Pseudomonadati</taxon>
        <taxon>Planctomycetota</taxon>
        <taxon>Planctomycetia</taxon>
        <taxon>Pirellulales</taxon>
        <taxon>Lacipirellulaceae</taxon>
        <taxon>Pseudobythopirellula</taxon>
    </lineage>
</organism>
<evidence type="ECO:0000256" key="1">
    <source>
        <dbReference type="ARBA" id="ARBA00004377"/>
    </source>
</evidence>
<keyword evidence="5" id="KW-0488">Methylation</keyword>
<dbReference type="NCBIfam" id="TIGR01710">
    <property type="entry name" value="typeII_sec_gspG"/>
    <property type="match status" value="1"/>
</dbReference>
<proteinExistence type="inferred from homology"/>
<dbReference type="OrthoDB" id="9795612at2"/>
<dbReference type="Gene3D" id="3.30.700.10">
    <property type="entry name" value="Glycoprotein, Type 4 Pilin"/>
    <property type="match status" value="1"/>
</dbReference>
<accession>A0A5C5ZRL0</accession>
<sequence length="145" mass="16348">MEQTRNRRSRNRRRKQTAFTLIEVLLVLVILVVLGSMAAGLFSGTQDRALRNAAKGQLGIFDRQIELYRFDIKKYPSSLQDLVEKPSDSAAAKNWTSPYIKGGKIPLDPWDNEYRFSADGSTYKVWSMGPDGQDGSDDDITNEDS</sequence>
<comment type="subcellular location">
    <subcellularLocation>
        <location evidence="1">Cell inner membrane</location>
        <topology evidence="1">Single-pass membrane protein</topology>
    </subcellularLocation>
</comment>
<evidence type="ECO:0000313" key="13">
    <source>
        <dbReference type="EMBL" id="TWT90149.1"/>
    </source>
</evidence>
<dbReference type="GO" id="GO:0015627">
    <property type="term" value="C:type II protein secretion system complex"/>
    <property type="evidence" value="ECO:0007669"/>
    <property type="project" value="InterPro"/>
</dbReference>
<dbReference type="PRINTS" id="PR00813">
    <property type="entry name" value="BCTERIALGSPG"/>
</dbReference>
<keyword evidence="8 11" id="KW-1133">Transmembrane helix</keyword>
<keyword evidence="14" id="KW-1185">Reference proteome</keyword>
<dbReference type="InterPro" id="IPR013545">
    <property type="entry name" value="T2SS_protein-GspG_C"/>
</dbReference>
<dbReference type="Proteomes" id="UP000315440">
    <property type="component" value="Unassembled WGS sequence"/>
</dbReference>
<name>A0A5C5ZRL0_9BACT</name>
<dbReference type="RefSeq" id="WP_146396646.1">
    <property type="nucleotide sequence ID" value="NZ_SJPQ01000001.1"/>
</dbReference>
<dbReference type="GO" id="GO:0015628">
    <property type="term" value="P:protein secretion by the type II secretion system"/>
    <property type="evidence" value="ECO:0007669"/>
    <property type="project" value="InterPro"/>
</dbReference>
<keyword evidence="9 11" id="KW-0472">Membrane</keyword>
<feature type="compositionally biased region" description="Acidic residues" evidence="10">
    <location>
        <begin position="134"/>
        <end position="145"/>
    </location>
</feature>
<evidence type="ECO:0000256" key="5">
    <source>
        <dbReference type="ARBA" id="ARBA00022481"/>
    </source>
</evidence>
<dbReference type="GO" id="GO:0005886">
    <property type="term" value="C:plasma membrane"/>
    <property type="evidence" value="ECO:0007669"/>
    <property type="project" value="UniProtKB-SubCell"/>
</dbReference>
<dbReference type="SUPFAM" id="SSF54523">
    <property type="entry name" value="Pili subunits"/>
    <property type="match status" value="1"/>
</dbReference>
<feature type="region of interest" description="Disordered" evidence="10">
    <location>
        <begin position="126"/>
        <end position="145"/>
    </location>
</feature>
<dbReference type="InterPro" id="IPR012902">
    <property type="entry name" value="N_methyl_site"/>
</dbReference>
<evidence type="ECO:0000256" key="7">
    <source>
        <dbReference type="ARBA" id="ARBA00022692"/>
    </source>
</evidence>
<gene>
    <name evidence="13" type="primary">xcpT_5</name>
    <name evidence="13" type="ORF">Mal64_05330</name>
</gene>
<reference evidence="13 14" key="1">
    <citation type="submission" date="2019-02" db="EMBL/GenBank/DDBJ databases">
        <title>Deep-cultivation of Planctomycetes and their phenomic and genomic characterization uncovers novel biology.</title>
        <authorList>
            <person name="Wiegand S."/>
            <person name="Jogler M."/>
            <person name="Boedeker C."/>
            <person name="Pinto D."/>
            <person name="Vollmers J."/>
            <person name="Rivas-Marin E."/>
            <person name="Kohn T."/>
            <person name="Peeters S.H."/>
            <person name="Heuer A."/>
            <person name="Rast P."/>
            <person name="Oberbeckmann S."/>
            <person name="Bunk B."/>
            <person name="Jeske O."/>
            <person name="Meyerdierks A."/>
            <person name="Storesund J.E."/>
            <person name="Kallscheuer N."/>
            <person name="Luecker S."/>
            <person name="Lage O.M."/>
            <person name="Pohl T."/>
            <person name="Merkel B.J."/>
            <person name="Hornburger P."/>
            <person name="Mueller R.-W."/>
            <person name="Bruemmer F."/>
            <person name="Labrenz M."/>
            <person name="Spormann A.M."/>
            <person name="Op Den Camp H."/>
            <person name="Overmann J."/>
            <person name="Amann R."/>
            <person name="Jetten M.S.M."/>
            <person name="Mascher T."/>
            <person name="Medema M.H."/>
            <person name="Devos D.P."/>
            <person name="Kaster A.-K."/>
            <person name="Ovreas L."/>
            <person name="Rohde M."/>
            <person name="Galperin M.Y."/>
            <person name="Jogler C."/>
        </authorList>
    </citation>
    <scope>NUCLEOTIDE SEQUENCE [LARGE SCALE GENOMIC DNA]</scope>
    <source>
        <strain evidence="13 14">Mal64</strain>
    </source>
</reference>
<dbReference type="Pfam" id="PF07963">
    <property type="entry name" value="N_methyl"/>
    <property type="match status" value="1"/>
</dbReference>
<dbReference type="InterPro" id="IPR010054">
    <property type="entry name" value="Type2_sec_GspG"/>
</dbReference>
<dbReference type="Pfam" id="PF08334">
    <property type="entry name" value="T2SSG"/>
    <property type="match status" value="1"/>
</dbReference>
<keyword evidence="7 11" id="KW-0812">Transmembrane</keyword>
<evidence type="ECO:0000259" key="12">
    <source>
        <dbReference type="Pfam" id="PF08334"/>
    </source>
</evidence>
<evidence type="ECO:0000256" key="8">
    <source>
        <dbReference type="ARBA" id="ARBA00022989"/>
    </source>
</evidence>
<dbReference type="AlphaFoldDB" id="A0A5C5ZRL0"/>
<dbReference type="EMBL" id="SJPQ01000001">
    <property type="protein sequence ID" value="TWT90149.1"/>
    <property type="molecule type" value="Genomic_DNA"/>
</dbReference>
<feature type="transmembrane region" description="Helical" evidence="11">
    <location>
        <begin position="21"/>
        <end position="42"/>
    </location>
</feature>
<evidence type="ECO:0000256" key="2">
    <source>
        <dbReference type="ARBA" id="ARBA00009984"/>
    </source>
</evidence>
<feature type="domain" description="Type II secretion system protein GspG C-terminal" evidence="12">
    <location>
        <begin position="44"/>
        <end position="142"/>
    </location>
</feature>
<keyword evidence="6" id="KW-0997">Cell inner membrane</keyword>
<dbReference type="InterPro" id="IPR045584">
    <property type="entry name" value="Pilin-like"/>
</dbReference>
<evidence type="ECO:0000256" key="6">
    <source>
        <dbReference type="ARBA" id="ARBA00022519"/>
    </source>
</evidence>
<evidence type="ECO:0000256" key="10">
    <source>
        <dbReference type="SAM" id="MobiDB-lite"/>
    </source>
</evidence>
<protein>
    <recommendedName>
        <fullName evidence="3">Type II secretion system core protein G</fullName>
    </recommendedName>
</protein>